<feature type="region of interest" description="Disordered" evidence="1">
    <location>
        <begin position="125"/>
        <end position="159"/>
    </location>
</feature>
<reference evidence="2 3" key="1">
    <citation type="submission" date="2014-01" db="EMBL/GenBank/DDBJ databases">
        <title>Genome sequence determination for a cystic fibrosis isolate, Inquilinus limosus.</title>
        <authorList>
            <person name="Pino M."/>
            <person name="Di Conza J."/>
            <person name="Gutkind G."/>
        </authorList>
    </citation>
    <scope>NUCLEOTIDE SEQUENCE [LARGE SCALE GENOMIC DNA]</scope>
    <source>
        <strain evidence="2 3">MP06</strain>
    </source>
</reference>
<dbReference type="EMBL" id="JANX01000419">
    <property type="protein sequence ID" value="KGM31885.1"/>
    <property type="molecule type" value="Genomic_DNA"/>
</dbReference>
<evidence type="ECO:0000256" key="1">
    <source>
        <dbReference type="SAM" id="MobiDB-lite"/>
    </source>
</evidence>
<dbReference type="RefSeq" id="WP_034844801.1">
    <property type="nucleotide sequence ID" value="NZ_JANX01000419.1"/>
</dbReference>
<evidence type="ECO:0000313" key="3">
    <source>
        <dbReference type="Proteomes" id="UP000029995"/>
    </source>
</evidence>
<dbReference type="Proteomes" id="UP000029995">
    <property type="component" value="Unassembled WGS sequence"/>
</dbReference>
<gene>
    <name evidence="2" type="ORF">P409_24605</name>
</gene>
<organism evidence="2 3">
    <name type="scientific">Inquilinus limosus MP06</name>
    <dbReference type="NCBI Taxonomy" id="1398085"/>
    <lineage>
        <taxon>Bacteria</taxon>
        <taxon>Pseudomonadati</taxon>
        <taxon>Pseudomonadota</taxon>
        <taxon>Alphaproteobacteria</taxon>
        <taxon>Rhodospirillales</taxon>
        <taxon>Rhodospirillaceae</taxon>
        <taxon>Inquilinus</taxon>
    </lineage>
</organism>
<comment type="caution">
    <text evidence="2">The sequence shown here is derived from an EMBL/GenBank/DDBJ whole genome shotgun (WGS) entry which is preliminary data.</text>
</comment>
<sequence>PGVDYCQRIATVARAVRLTLLLKDTLSRQEAERRKAAARREAAREDRHGLRVTLAMMAAVYESSEDGEEDRRAAELSERLERPEVAELVEASPAPVAVAALCRRWGYPVRVEQWLEMADEAMEHLGLLPPADGEDPEDPPEPRWAADAVGRKSRPPDTG</sequence>
<accession>A0A0A0D1M8</accession>
<evidence type="ECO:0000313" key="2">
    <source>
        <dbReference type="EMBL" id="KGM31885.1"/>
    </source>
</evidence>
<proteinExistence type="predicted"/>
<dbReference type="AlphaFoldDB" id="A0A0A0D1M8"/>
<feature type="non-terminal residue" evidence="2">
    <location>
        <position position="1"/>
    </location>
</feature>
<protein>
    <submittedName>
        <fullName evidence="2">Uncharacterized protein</fullName>
    </submittedName>
</protein>
<name>A0A0A0D1M8_9PROT</name>